<dbReference type="CDD" id="cd05018">
    <property type="entry name" value="CoxG"/>
    <property type="match status" value="1"/>
</dbReference>
<feature type="non-terminal residue" evidence="1">
    <location>
        <position position="1"/>
    </location>
</feature>
<gene>
    <name evidence="1" type="ORF">METZ01_LOCUS137917</name>
</gene>
<sequence length="159" mass="16512">VELHQSVSIPVSRGSVWQALNDPIVLQQCLPGCESFVARDDTAFEFVIAAKVGPVKTSFAGDVSLSNIVPSTSYTISGIGKGGAAGFGKGHAEVVLSDTGTGTILSYKVNVSVGGKLAQIGSRLVAAAARKMADEFFSAFVRVVCNDADMMVEVVTIET</sequence>
<dbReference type="InterPro" id="IPR010419">
    <property type="entry name" value="CO_DH_gsu"/>
</dbReference>
<accession>A0A381Z8H8</accession>
<dbReference type="Gene3D" id="3.30.530.20">
    <property type="match status" value="1"/>
</dbReference>
<proteinExistence type="predicted"/>
<dbReference type="PANTHER" id="PTHR38588:SF1">
    <property type="entry name" value="BLL0334 PROTEIN"/>
    <property type="match status" value="1"/>
</dbReference>
<organism evidence="1">
    <name type="scientific">marine metagenome</name>
    <dbReference type="NCBI Taxonomy" id="408172"/>
    <lineage>
        <taxon>unclassified sequences</taxon>
        <taxon>metagenomes</taxon>
        <taxon>ecological metagenomes</taxon>
    </lineage>
</organism>
<dbReference type="PANTHER" id="PTHR38588">
    <property type="entry name" value="BLL0334 PROTEIN"/>
    <property type="match status" value="1"/>
</dbReference>
<dbReference type="EMBL" id="UINC01020208">
    <property type="protein sequence ID" value="SVA85063.1"/>
    <property type="molecule type" value="Genomic_DNA"/>
</dbReference>
<evidence type="ECO:0008006" key="2">
    <source>
        <dbReference type="Google" id="ProtNLM"/>
    </source>
</evidence>
<dbReference type="Pfam" id="PF06240">
    <property type="entry name" value="COXG"/>
    <property type="match status" value="1"/>
</dbReference>
<dbReference type="InterPro" id="IPR023393">
    <property type="entry name" value="START-like_dom_sf"/>
</dbReference>
<protein>
    <recommendedName>
        <fullName evidence="2">Carbon monoxide dehydrogenase subunit G</fullName>
    </recommendedName>
</protein>
<reference evidence="1" key="1">
    <citation type="submission" date="2018-05" db="EMBL/GenBank/DDBJ databases">
        <authorList>
            <person name="Lanie J.A."/>
            <person name="Ng W.-L."/>
            <person name="Kazmierczak K.M."/>
            <person name="Andrzejewski T.M."/>
            <person name="Davidsen T.M."/>
            <person name="Wayne K.J."/>
            <person name="Tettelin H."/>
            <person name="Glass J.I."/>
            <person name="Rusch D."/>
            <person name="Podicherti R."/>
            <person name="Tsui H.-C.T."/>
            <person name="Winkler M.E."/>
        </authorList>
    </citation>
    <scope>NUCLEOTIDE SEQUENCE</scope>
</reference>
<name>A0A381Z8H8_9ZZZZ</name>
<dbReference type="SUPFAM" id="SSF55961">
    <property type="entry name" value="Bet v1-like"/>
    <property type="match status" value="1"/>
</dbReference>
<evidence type="ECO:0000313" key="1">
    <source>
        <dbReference type="EMBL" id="SVA85063.1"/>
    </source>
</evidence>
<dbReference type="AlphaFoldDB" id="A0A381Z8H8"/>